<proteinExistence type="predicted"/>
<feature type="coiled-coil region" evidence="1">
    <location>
        <begin position="19"/>
        <end position="63"/>
    </location>
</feature>
<name>A0A0B6YNI2_9EUPU</name>
<evidence type="ECO:0000256" key="1">
    <source>
        <dbReference type="SAM" id="Coils"/>
    </source>
</evidence>
<feature type="non-terminal residue" evidence="2">
    <location>
        <position position="68"/>
    </location>
</feature>
<feature type="non-terminal residue" evidence="2">
    <location>
        <position position="1"/>
    </location>
</feature>
<dbReference type="EMBL" id="HACG01010934">
    <property type="protein sequence ID" value="CEK57799.1"/>
    <property type="molecule type" value="Transcribed_RNA"/>
</dbReference>
<sequence length="68" mass="8011">GWMRPADQPLMRTSSIPDLQDKDVKISQLNQEVTKLRNIELEAMRKDTVIQQLQEEIVQLQQVELHQE</sequence>
<reference evidence="2" key="1">
    <citation type="submission" date="2014-12" db="EMBL/GenBank/DDBJ databases">
        <title>Insight into the proteome of Arion vulgaris.</title>
        <authorList>
            <person name="Aradska J."/>
            <person name="Bulat T."/>
            <person name="Smidak R."/>
            <person name="Sarate P."/>
            <person name="Gangsoo J."/>
            <person name="Sialana F."/>
            <person name="Bilban M."/>
            <person name="Lubec G."/>
        </authorList>
    </citation>
    <scope>NUCLEOTIDE SEQUENCE</scope>
    <source>
        <tissue evidence="2">Skin</tissue>
    </source>
</reference>
<protein>
    <submittedName>
        <fullName evidence="2">Uncharacterized protein</fullName>
    </submittedName>
</protein>
<dbReference type="AlphaFoldDB" id="A0A0B6YNI2"/>
<organism evidence="2">
    <name type="scientific">Arion vulgaris</name>
    <dbReference type="NCBI Taxonomy" id="1028688"/>
    <lineage>
        <taxon>Eukaryota</taxon>
        <taxon>Metazoa</taxon>
        <taxon>Spiralia</taxon>
        <taxon>Lophotrochozoa</taxon>
        <taxon>Mollusca</taxon>
        <taxon>Gastropoda</taxon>
        <taxon>Heterobranchia</taxon>
        <taxon>Euthyneura</taxon>
        <taxon>Panpulmonata</taxon>
        <taxon>Eupulmonata</taxon>
        <taxon>Stylommatophora</taxon>
        <taxon>Helicina</taxon>
        <taxon>Arionoidea</taxon>
        <taxon>Arionidae</taxon>
        <taxon>Arion</taxon>
    </lineage>
</organism>
<keyword evidence="1" id="KW-0175">Coiled coil</keyword>
<accession>A0A0B6YNI2</accession>
<gene>
    <name evidence="2" type="primary">ORF31099</name>
</gene>
<dbReference type="Gene3D" id="1.20.5.1700">
    <property type="match status" value="1"/>
</dbReference>
<evidence type="ECO:0000313" key="2">
    <source>
        <dbReference type="EMBL" id="CEK57799.1"/>
    </source>
</evidence>